<evidence type="ECO:0000313" key="10">
    <source>
        <dbReference type="EMBL" id="GLD65183.1"/>
    </source>
</evidence>
<dbReference type="SUPFAM" id="SSF53098">
    <property type="entry name" value="Ribonuclease H-like"/>
    <property type="match status" value="1"/>
</dbReference>
<organism evidence="10 11">
    <name type="scientific">Lates japonicus</name>
    <name type="common">Japanese lates</name>
    <dbReference type="NCBI Taxonomy" id="270547"/>
    <lineage>
        <taxon>Eukaryota</taxon>
        <taxon>Metazoa</taxon>
        <taxon>Chordata</taxon>
        <taxon>Craniata</taxon>
        <taxon>Vertebrata</taxon>
        <taxon>Euteleostomi</taxon>
        <taxon>Actinopterygii</taxon>
        <taxon>Neopterygii</taxon>
        <taxon>Teleostei</taxon>
        <taxon>Neoteleostei</taxon>
        <taxon>Acanthomorphata</taxon>
        <taxon>Carangaria</taxon>
        <taxon>Carangaria incertae sedis</taxon>
        <taxon>Centropomidae</taxon>
        <taxon>Lates</taxon>
    </lineage>
</organism>
<name>A0AAD3N3M9_LATJO</name>
<protein>
    <recommendedName>
        <fullName evidence="2">DNA-directed DNA polymerase</fullName>
        <ecNumber evidence="2">2.7.7.7</ecNumber>
    </recommendedName>
</protein>
<comment type="catalytic activity">
    <reaction evidence="8">
        <text>DNA(n) + a 2'-deoxyribonucleoside 5'-triphosphate = DNA(n+1) + diphosphate</text>
        <dbReference type="Rhea" id="RHEA:22508"/>
        <dbReference type="Rhea" id="RHEA-COMP:17339"/>
        <dbReference type="Rhea" id="RHEA-COMP:17340"/>
        <dbReference type="ChEBI" id="CHEBI:33019"/>
        <dbReference type="ChEBI" id="CHEBI:61560"/>
        <dbReference type="ChEBI" id="CHEBI:173112"/>
        <dbReference type="EC" id="2.7.7.7"/>
    </reaction>
</comment>
<keyword evidence="6" id="KW-0239">DNA-directed DNA polymerase</keyword>
<dbReference type="Proteomes" id="UP001279410">
    <property type="component" value="Unassembled WGS sequence"/>
</dbReference>
<dbReference type="GO" id="GO:0003677">
    <property type="term" value="F:DNA binding"/>
    <property type="evidence" value="ECO:0007669"/>
    <property type="project" value="UniProtKB-KW"/>
</dbReference>
<dbReference type="EMBL" id="BRZM01000077">
    <property type="protein sequence ID" value="GLD65183.1"/>
    <property type="molecule type" value="Genomic_DNA"/>
</dbReference>
<evidence type="ECO:0000313" key="11">
    <source>
        <dbReference type="Proteomes" id="UP001279410"/>
    </source>
</evidence>
<evidence type="ECO:0000256" key="2">
    <source>
        <dbReference type="ARBA" id="ARBA00012417"/>
    </source>
</evidence>
<reference evidence="10" key="1">
    <citation type="submission" date="2022-08" db="EMBL/GenBank/DDBJ databases">
        <title>Genome sequencing of akame (Lates japonicus).</title>
        <authorList>
            <person name="Hashiguchi Y."/>
            <person name="Takahashi H."/>
        </authorList>
    </citation>
    <scope>NUCLEOTIDE SEQUENCE</scope>
    <source>
        <strain evidence="10">Kochi</strain>
    </source>
</reference>
<gene>
    <name evidence="10" type="ORF">AKAME5_001666700</name>
</gene>
<evidence type="ECO:0000256" key="6">
    <source>
        <dbReference type="ARBA" id="ARBA00022932"/>
    </source>
</evidence>
<comment type="similarity">
    <text evidence="1">Belongs to the DNA polymerase type-B family.</text>
</comment>
<evidence type="ECO:0000256" key="1">
    <source>
        <dbReference type="ARBA" id="ARBA00005755"/>
    </source>
</evidence>
<dbReference type="GO" id="GO:0003887">
    <property type="term" value="F:DNA-directed DNA polymerase activity"/>
    <property type="evidence" value="ECO:0007669"/>
    <property type="project" value="UniProtKB-KW"/>
</dbReference>
<comment type="caution">
    <text evidence="10">The sequence shown here is derived from an EMBL/GenBank/DDBJ whole genome shotgun (WGS) entry which is preliminary data.</text>
</comment>
<dbReference type="InterPro" id="IPR012337">
    <property type="entry name" value="RNaseH-like_sf"/>
</dbReference>
<proteinExistence type="inferred from homology"/>
<keyword evidence="3" id="KW-0808">Transferase</keyword>
<evidence type="ECO:0000256" key="5">
    <source>
        <dbReference type="ARBA" id="ARBA00022705"/>
    </source>
</evidence>
<keyword evidence="4" id="KW-0548">Nucleotidyltransferase</keyword>
<sequence length="116" mass="13451">MSGSKILSFKEPDYRLTFIDSLSFLLTRLNAMPKALDFTDQTKGYFPHKFSSENHLNYVGPYPPPLERMMACEWEEFDSWYGKGVTFGKLHADSEERVETLQSEHGICTIVVREHK</sequence>
<dbReference type="GO" id="GO:0006260">
    <property type="term" value="P:DNA replication"/>
    <property type="evidence" value="ECO:0007669"/>
    <property type="project" value="UniProtKB-KW"/>
</dbReference>
<evidence type="ECO:0000256" key="7">
    <source>
        <dbReference type="ARBA" id="ARBA00023125"/>
    </source>
</evidence>
<evidence type="ECO:0000256" key="4">
    <source>
        <dbReference type="ARBA" id="ARBA00022695"/>
    </source>
</evidence>
<keyword evidence="11" id="KW-1185">Reference proteome</keyword>
<evidence type="ECO:0000259" key="9">
    <source>
        <dbReference type="Pfam" id="PF03175"/>
    </source>
</evidence>
<feature type="domain" description="DNA-directed DNA polymerase family B mitochondria/virus" evidence="9">
    <location>
        <begin position="8"/>
        <end position="60"/>
    </location>
</feature>
<keyword evidence="7" id="KW-0238">DNA-binding</keyword>
<dbReference type="Pfam" id="PF03175">
    <property type="entry name" value="DNA_pol_B_2"/>
    <property type="match status" value="1"/>
</dbReference>
<dbReference type="EC" id="2.7.7.7" evidence="2"/>
<evidence type="ECO:0000256" key="8">
    <source>
        <dbReference type="ARBA" id="ARBA00049244"/>
    </source>
</evidence>
<dbReference type="InterPro" id="IPR004868">
    <property type="entry name" value="DNA-dir_DNA_pol_B_mt/vir"/>
</dbReference>
<accession>A0AAD3N3M9</accession>
<evidence type="ECO:0000256" key="3">
    <source>
        <dbReference type="ARBA" id="ARBA00022679"/>
    </source>
</evidence>
<dbReference type="AlphaFoldDB" id="A0AAD3N3M9"/>
<dbReference type="GO" id="GO:0000166">
    <property type="term" value="F:nucleotide binding"/>
    <property type="evidence" value="ECO:0007669"/>
    <property type="project" value="InterPro"/>
</dbReference>
<keyword evidence="5" id="KW-0235">DNA replication</keyword>